<gene>
    <name evidence="1" type="ORF">g.51105</name>
</gene>
<dbReference type="AlphaFoldDB" id="A0A1B6L560"/>
<sequence>TSCGRFKVKRSPIKRPLPSLNVSVGSTSKPSVVEESGFDQTFSVKQLRTKTSSPITFRKKKVSSPLDSTIAGKKIELLSKSKQELIDLQTQCLLKQMRYEEEEHEVRMKCMMEKHKKKMQLLELQIRKEEQNLTK</sequence>
<dbReference type="EMBL" id="GEBQ01021150">
    <property type="protein sequence ID" value="JAT18827.1"/>
    <property type="molecule type" value="Transcribed_RNA"/>
</dbReference>
<reference evidence="1" key="1">
    <citation type="submission" date="2015-11" db="EMBL/GenBank/DDBJ databases">
        <title>De novo transcriptome assembly of four potential Pierce s Disease insect vectors from Arizona vineyards.</title>
        <authorList>
            <person name="Tassone E.E."/>
        </authorList>
    </citation>
    <scope>NUCLEOTIDE SEQUENCE</scope>
</reference>
<proteinExistence type="predicted"/>
<name>A0A1B6L560_9HEMI</name>
<evidence type="ECO:0000313" key="1">
    <source>
        <dbReference type="EMBL" id="JAT18827.1"/>
    </source>
</evidence>
<protein>
    <submittedName>
        <fullName evidence="1">Uncharacterized protein</fullName>
    </submittedName>
</protein>
<organism evidence="1">
    <name type="scientific">Graphocephala atropunctata</name>
    <dbReference type="NCBI Taxonomy" id="36148"/>
    <lineage>
        <taxon>Eukaryota</taxon>
        <taxon>Metazoa</taxon>
        <taxon>Ecdysozoa</taxon>
        <taxon>Arthropoda</taxon>
        <taxon>Hexapoda</taxon>
        <taxon>Insecta</taxon>
        <taxon>Pterygota</taxon>
        <taxon>Neoptera</taxon>
        <taxon>Paraneoptera</taxon>
        <taxon>Hemiptera</taxon>
        <taxon>Auchenorrhyncha</taxon>
        <taxon>Membracoidea</taxon>
        <taxon>Cicadellidae</taxon>
        <taxon>Cicadellinae</taxon>
        <taxon>Cicadellini</taxon>
        <taxon>Graphocephala</taxon>
    </lineage>
</organism>
<feature type="non-terminal residue" evidence="1">
    <location>
        <position position="1"/>
    </location>
</feature>
<accession>A0A1B6L560</accession>